<dbReference type="Proteomes" id="UP000595662">
    <property type="component" value="Chromosome 1"/>
</dbReference>
<dbReference type="EMBL" id="CP060774">
    <property type="protein sequence ID" value="QQK42181.1"/>
    <property type="molecule type" value="Genomic_DNA"/>
</dbReference>
<name>A0A7T7BJL0_PENDI</name>
<dbReference type="PANTHER" id="PTHR47843">
    <property type="entry name" value="BTB DOMAIN-CONTAINING PROTEIN-RELATED"/>
    <property type="match status" value="1"/>
</dbReference>
<dbReference type="GeneID" id="90952685"/>
<reference evidence="2 3" key="1">
    <citation type="submission" date="2020-08" db="EMBL/GenBank/DDBJ databases">
        <title>The completed genome sequence of the pathogenic ascomycete fungus Penicillium digitatum.</title>
        <authorList>
            <person name="Wang M."/>
        </authorList>
    </citation>
    <scope>NUCLEOTIDE SEQUENCE [LARGE SCALE GENOMIC DNA]</scope>
    <source>
        <strain evidence="2 3">PdW03</strain>
    </source>
</reference>
<evidence type="ECO:0000259" key="1">
    <source>
        <dbReference type="PROSITE" id="PS50097"/>
    </source>
</evidence>
<gene>
    <name evidence="2" type="ORF">Pdw03_5035</name>
</gene>
<sequence length="186" mass="20740">MDISSQPSGVLGALSRCQKSGEFTDLTFICEGESFNVHKVVVFSQSDVLHAACTGNFKEASSALFDLNEDSKIIVGKLVSFFYTENYSNTIQASRTEQPVSCSALHLHVRVFILPDKYIIKGLLALCVEKYQKRPQFLSDPIEFIESIPEVYALPPTAPRPLKEVVARFARINISNYLQENTVNMA</sequence>
<accession>A0A7T7BJL0</accession>
<dbReference type="PANTHER" id="PTHR47843:SF5">
    <property type="entry name" value="BTB_POZ DOMAIN PROTEIN"/>
    <property type="match status" value="1"/>
</dbReference>
<dbReference type="InterPro" id="IPR000210">
    <property type="entry name" value="BTB/POZ_dom"/>
</dbReference>
<protein>
    <submittedName>
        <fullName evidence="2">BTB/POZ fold</fullName>
    </submittedName>
</protein>
<dbReference type="SUPFAM" id="SSF54695">
    <property type="entry name" value="POZ domain"/>
    <property type="match status" value="1"/>
</dbReference>
<dbReference type="AlphaFoldDB" id="A0A7T7BJL0"/>
<evidence type="ECO:0000313" key="2">
    <source>
        <dbReference type="EMBL" id="QQK42181.1"/>
    </source>
</evidence>
<dbReference type="CDD" id="cd18186">
    <property type="entry name" value="BTB_POZ_ZBTB_KLHL-like"/>
    <property type="match status" value="1"/>
</dbReference>
<dbReference type="Pfam" id="PF00651">
    <property type="entry name" value="BTB"/>
    <property type="match status" value="1"/>
</dbReference>
<feature type="domain" description="BTB" evidence="1">
    <location>
        <begin position="24"/>
        <end position="91"/>
    </location>
</feature>
<dbReference type="InterPro" id="IPR011333">
    <property type="entry name" value="SKP1/BTB/POZ_sf"/>
</dbReference>
<dbReference type="PROSITE" id="PS50097">
    <property type="entry name" value="BTB"/>
    <property type="match status" value="1"/>
</dbReference>
<dbReference type="Gene3D" id="3.30.710.10">
    <property type="entry name" value="Potassium Channel Kv1.1, Chain A"/>
    <property type="match status" value="1"/>
</dbReference>
<organism evidence="2 3">
    <name type="scientific">Penicillium digitatum</name>
    <name type="common">Green mold</name>
    <dbReference type="NCBI Taxonomy" id="36651"/>
    <lineage>
        <taxon>Eukaryota</taxon>
        <taxon>Fungi</taxon>
        <taxon>Dikarya</taxon>
        <taxon>Ascomycota</taxon>
        <taxon>Pezizomycotina</taxon>
        <taxon>Eurotiomycetes</taxon>
        <taxon>Eurotiomycetidae</taxon>
        <taxon>Eurotiales</taxon>
        <taxon>Aspergillaceae</taxon>
        <taxon>Penicillium</taxon>
    </lineage>
</organism>
<proteinExistence type="predicted"/>
<dbReference type="RefSeq" id="XP_065956323.1">
    <property type="nucleotide sequence ID" value="XM_066100923.1"/>
</dbReference>
<evidence type="ECO:0000313" key="3">
    <source>
        <dbReference type="Proteomes" id="UP000595662"/>
    </source>
</evidence>